<dbReference type="InterPro" id="IPR014756">
    <property type="entry name" value="Ig_E-set"/>
</dbReference>
<dbReference type="SUPFAM" id="SSF81296">
    <property type="entry name" value="E set domains"/>
    <property type="match status" value="1"/>
</dbReference>
<dbReference type="InterPro" id="IPR013783">
    <property type="entry name" value="Ig-like_fold"/>
</dbReference>
<keyword evidence="5" id="KW-1185">Reference proteome</keyword>
<dbReference type="Gene3D" id="2.60.40.10">
    <property type="entry name" value="Immunoglobulins"/>
    <property type="match status" value="1"/>
</dbReference>
<name>A0ABT4UJF1_9BACT</name>
<accession>A0ABT4UJF1</accession>
<dbReference type="Pfam" id="PF00128">
    <property type="entry name" value="Alpha-amylase"/>
    <property type="match status" value="1"/>
</dbReference>
<sequence>MKWIALLVTLLFLQLKALAVQVFPANWWPNMQWRQVELIVYDTTGLQQAGMKVSVNYPGVKLIGVKPATNKNYVYVTLDIAPTAKPGKLNLQFSYTKNITKQVPFTISARRTGKGVTYAQGVTSADFMYLIMPDRFANGNTANDRVAGMRDQSLNRDSIYDRHGGDLEGVQGKLDYLKDLGVTAIWLNPVLENDMRNRTEHGYAFTNHYVIDARLGGAKAYKDLVNAMHGKGMKMIQDAVYNHVGLEHIFYMDLPDSSWFHWWPKFTQTNYREQSIFDPYKAKAQHDVLTNGWFVRAMPDLNQNDIHVERFLIQHALWCVEEFGIDAYRIDTYLYNDLAFMNRCNAALLKEYPKLHLFGETWVHGVLNQSYAVENNLDVPFKSNLPGVTDFQTNLYGIVPALTQDFGWTSGVSQLYNTLAQDFVYKHPEKQVIFLDNHDVSRFMSVVDKDTAKFKMGLTWLLTARGIPQLYYGTEIGMAGVTHPHDGDVRRDFIGGWKEDAVNKFTSEGRTKGENDIFKLVRTLANYRKNTPALHSGKLKHFVPKDGLYIYARYDDQKTILCIMNTSKEAKKIDWNDYKELIGKYTKYKNILTDTEAVLKADYEVGALVFDVLELR</sequence>
<evidence type="ECO:0000313" key="5">
    <source>
        <dbReference type="Proteomes" id="UP001210231"/>
    </source>
</evidence>
<keyword evidence="2" id="KW-0326">Glycosidase</keyword>
<gene>
    <name evidence="4" type="ORF">O3P16_09110</name>
</gene>
<dbReference type="Pfam" id="PF10438">
    <property type="entry name" value="Cyc-maltodext_C"/>
    <property type="match status" value="1"/>
</dbReference>
<dbReference type="GO" id="GO:0016787">
    <property type="term" value="F:hydrolase activity"/>
    <property type="evidence" value="ECO:0007669"/>
    <property type="project" value="UniProtKB-KW"/>
</dbReference>
<reference evidence="4 5" key="1">
    <citation type="submission" date="2022-12" db="EMBL/GenBank/DDBJ databases">
        <title>Chitinophagaceae gen. sp. nov., a new member of the family Chitinophagaceae, isolated from soil in a chemical factory.</title>
        <authorList>
            <person name="Ke Z."/>
        </authorList>
    </citation>
    <scope>NUCLEOTIDE SEQUENCE [LARGE SCALE GENOMIC DNA]</scope>
    <source>
        <strain evidence="4 5">LY-5</strain>
    </source>
</reference>
<proteinExistence type="predicted"/>
<dbReference type="EMBL" id="JAQGEF010000008">
    <property type="protein sequence ID" value="MDA3614965.1"/>
    <property type="molecule type" value="Genomic_DNA"/>
</dbReference>
<evidence type="ECO:0000256" key="2">
    <source>
        <dbReference type="ARBA" id="ARBA00023295"/>
    </source>
</evidence>
<dbReference type="InterPro" id="IPR017853">
    <property type="entry name" value="GH"/>
</dbReference>
<comment type="caution">
    <text evidence="4">The sequence shown here is derived from an EMBL/GenBank/DDBJ whole genome shotgun (WGS) entry which is preliminary data.</text>
</comment>
<dbReference type="SUPFAM" id="SSF51011">
    <property type="entry name" value="Glycosyl hydrolase domain"/>
    <property type="match status" value="1"/>
</dbReference>
<dbReference type="RefSeq" id="WP_407031288.1">
    <property type="nucleotide sequence ID" value="NZ_JAQGEF010000008.1"/>
</dbReference>
<evidence type="ECO:0000259" key="3">
    <source>
        <dbReference type="SMART" id="SM00642"/>
    </source>
</evidence>
<evidence type="ECO:0000256" key="1">
    <source>
        <dbReference type="ARBA" id="ARBA00022801"/>
    </source>
</evidence>
<dbReference type="PANTHER" id="PTHR10357">
    <property type="entry name" value="ALPHA-AMYLASE FAMILY MEMBER"/>
    <property type="match status" value="1"/>
</dbReference>
<dbReference type="Pfam" id="PF09087">
    <property type="entry name" value="Cyc-maltodext_N"/>
    <property type="match status" value="1"/>
</dbReference>
<dbReference type="InterPro" id="IPR006047">
    <property type="entry name" value="GH13_cat_dom"/>
</dbReference>
<keyword evidence="1 4" id="KW-0378">Hydrolase</keyword>
<evidence type="ECO:0000313" key="4">
    <source>
        <dbReference type="EMBL" id="MDA3614965.1"/>
    </source>
</evidence>
<feature type="domain" description="Glycosyl hydrolase family 13 catalytic" evidence="3">
    <location>
        <begin position="130"/>
        <end position="528"/>
    </location>
</feature>
<dbReference type="InterPro" id="IPR015171">
    <property type="entry name" value="Cyc-maltodext_N"/>
</dbReference>
<protein>
    <submittedName>
        <fullName evidence="4">Alpha-amylase family glycosyl hydrolase</fullName>
    </submittedName>
</protein>
<dbReference type="InterPro" id="IPR019492">
    <property type="entry name" value="Cyclo-malto-dextrinase_C"/>
</dbReference>
<dbReference type="SUPFAM" id="SSF51445">
    <property type="entry name" value="(Trans)glycosidases"/>
    <property type="match status" value="1"/>
</dbReference>
<organism evidence="4 5">
    <name type="scientific">Polluticaenibacter yanchengensis</name>
    <dbReference type="NCBI Taxonomy" id="3014562"/>
    <lineage>
        <taxon>Bacteria</taxon>
        <taxon>Pseudomonadati</taxon>
        <taxon>Bacteroidota</taxon>
        <taxon>Chitinophagia</taxon>
        <taxon>Chitinophagales</taxon>
        <taxon>Chitinophagaceae</taxon>
        <taxon>Polluticaenibacter</taxon>
    </lineage>
</organism>
<dbReference type="Proteomes" id="UP001210231">
    <property type="component" value="Unassembled WGS sequence"/>
</dbReference>
<dbReference type="Gene3D" id="3.20.20.80">
    <property type="entry name" value="Glycosidases"/>
    <property type="match status" value="1"/>
</dbReference>
<dbReference type="PANTHER" id="PTHR10357:SF210">
    <property type="entry name" value="MALTODEXTRIN GLUCOSIDASE"/>
    <property type="match status" value="1"/>
</dbReference>
<dbReference type="SMART" id="SM00642">
    <property type="entry name" value="Aamy"/>
    <property type="match status" value="1"/>
</dbReference>
<dbReference type="Gene3D" id="2.60.40.1180">
    <property type="entry name" value="Golgi alpha-mannosidase II"/>
    <property type="match status" value="1"/>
</dbReference>
<dbReference type="InterPro" id="IPR013780">
    <property type="entry name" value="Glyco_hydro_b"/>
</dbReference>